<evidence type="ECO:0000313" key="10">
    <source>
        <dbReference type="Proteomes" id="UP001161409"/>
    </source>
</evidence>
<keyword evidence="7" id="KW-0653">Protein transport</keyword>
<evidence type="ECO:0000256" key="8">
    <source>
        <dbReference type="SAM" id="Phobius"/>
    </source>
</evidence>
<keyword evidence="3" id="KW-1003">Cell membrane</keyword>
<reference evidence="9" key="2">
    <citation type="submission" date="2023-01" db="EMBL/GenBank/DDBJ databases">
        <title>Draft genome sequence of Sneathiella chinensis strain NBRC 103408.</title>
        <authorList>
            <person name="Sun Q."/>
            <person name="Mori K."/>
        </authorList>
    </citation>
    <scope>NUCLEOTIDE SEQUENCE</scope>
    <source>
        <strain evidence="9">NBRC 103408</strain>
    </source>
</reference>
<proteinExistence type="inferred from homology"/>
<evidence type="ECO:0000256" key="3">
    <source>
        <dbReference type="ARBA" id="ARBA00022475"/>
    </source>
</evidence>
<protein>
    <recommendedName>
        <fullName evidence="11">Biopolymer transporter ExbD</fullName>
    </recommendedName>
</protein>
<dbReference type="Pfam" id="PF02472">
    <property type="entry name" value="ExbD"/>
    <property type="match status" value="1"/>
</dbReference>
<gene>
    <name evidence="9" type="ORF">GCM10007924_00070</name>
</gene>
<organism evidence="9 10">
    <name type="scientific">Sneathiella chinensis</name>
    <dbReference type="NCBI Taxonomy" id="349750"/>
    <lineage>
        <taxon>Bacteria</taxon>
        <taxon>Pseudomonadati</taxon>
        <taxon>Pseudomonadota</taxon>
        <taxon>Alphaproteobacteria</taxon>
        <taxon>Sneathiellales</taxon>
        <taxon>Sneathiellaceae</taxon>
        <taxon>Sneathiella</taxon>
    </lineage>
</organism>
<dbReference type="PANTHER" id="PTHR30558">
    <property type="entry name" value="EXBD MEMBRANE COMPONENT OF PMF-DRIVEN MACROMOLECULE IMPORT SYSTEM"/>
    <property type="match status" value="1"/>
</dbReference>
<accession>A0ABQ5TZB9</accession>
<evidence type="ECO:0000313" key="9">
    <source>
        <dbReference type="EMBL" id="GLQ04786.1"/>
    </source>
</evidence>
<dbReference type="Proteomes" id="UP001161409">
    <property type="component" value="Unassembled WGS sequence"/>
</dbReference>
<evidence type="ECO:0000256" key="1">
    <source>
        <dbReference type="ARBA" id="ARBA00004162"/>
    </source>
</evidence>
<dbReference type="InterPro" id="IPR003400">
    <property type="entry name" value="ExbD"/>
</dbReference>
<comment type="similarity">
    <text evidence="2 7">Belongs to the ExbD/TolR family.</text>
</comment>
<keyword evidence="5 8" id="KW-1133">Transmembrane helix</keyword>
<keyword evidence="10" id="KW-1185">Reference proteome</keyword>
<dbReference type="PANTHER" id="PTHR30558:SF15">
    <property type="entry name" value="BIOPOLYMER TRANSPORT PROTEIN EXBD1"/>
    <property type="match status" value="1"/>
</dbReference>
<comment type="caution">
    <text evidence="9">The sequence shown here is derived from an EMBL/GenBank/DDBJ whole genome shotgun (WGS) entry which is preliminary data.</text>
</comment>
<evidence type="ECO:0000256" key="5">
    <source>
        <dbReference type="ARBA" id="ARBA00022989"/>
    </source>
</evidence>
<reference evidence="9" key="1">
    <citation type="journal article" date="2014" name="Int. J. Syst. Evol. Microbiol.">
        <title>Complete genome of a new Firmicutes species belonging to the dominant human colonic microbiota ('Ruminococcus bicirculans') reveals two chromosomes and a selective capacity to utilize plant glucans.</title>
        <authorList>
            <consortium name="NISC Comparative Sequencing Program"/>
            <person name="Wegmann U."/>
            <person name="Louis P."/>
            <person name="Goesmann A."/>
            <person name="Henrissat B."/>
            <person name="Duncan S.H."/>
            <person name="Flint H.J."/>
        </authorList>
    </citation>
    <scope>NUCLEOTIDE SEQUENCE</scope>
    <source>
        <strain evidence="9">NBRC 103408</strain>
    </source>
</reference>
<keyword evidence="4 7" id="KW-0812">Transmembrane</keyword>
<keyword evidence="6 8" id="KW-0472">Membrane</keyword>
<evidence type="ECO:0000256" key="6">
    <source>
        <dbReference type="ARBA" id="ARBA00023136"/>
    </source>
</evidence>
<evidence type="ECO:0008006" key="11">
    <source>
        <dbReference type="Google" id="ProtNLM"/>
    </source>
</evidence>
<feature type="transmembrane region" description="Helical" evidence="8">
    <location>
        <begin position="24"/>
        <end position="43"/>
    </location>
</feature>
<evidence type="ECO:0000256" key="4">
    <source>
        <dbReference type="ARBA" id="ARBA00022692"/>
    </source>
</evidence>
<dbReference type="RefSeq" id="WP_169558836.1">
    <property type="nucleotide sequence ID" value="NZ_BSNF01000001.1"/>
</dbReference>
<comment type="subcellular location">
    <subcellularLocation>
        <location evidence="1">Cell membrane</location>
        <topology evidence="1">Single-pass membrane protein</topology>
    </subcellularLocation>
    <subcellularLocation>
        <location evidence="7">Cell membrane</location>
        <topology evidence="7">Single-pass type II membrane protein</topology>
    </subcellularLocation>
</comment>
<evidence type="ECO:0000256" key="7">
    <source>
        <dbReference type="RuleBase" id="RU003879"/>
    </source>
</evidence>
<keyword evidence="7" id="KW-0813">Transport</keyword>
<dbReference type="EMBL" id="BSNF01000001">
    <property type="protein sequence ID" value="GLQ04786.1"/>
    <property type="molecule type" value="Genomic_DNA"/>
</dbReference>
<sequence length="143" mass="15799">MIRSGDAYNRDEEAGSLFPDLTTLLDILFILLVFFILTAGAVYRSLDLTLPEAVSEQPARPAETRHILLEIRASGYALDGQAFADLPALKDGFPRLLKEKPDYELIVAGDQSISLERLLGVLTYLQSLGIDAANILMQQEKHP</sequence>
<name>A0ABQ5TZB9_9PROT</name>
<evidence type="ECO:0000256" key="2">
    <source>
        <dbReference type="ARBA" id="ARBA00005811"/>
    </source>
</evidence>